<feature type="chain" id="PRO_5047244897" description="MD-2-related lipid-recognition domain-containing protein" evidence="1">
    <location>
        <begin position="34"/>
        <end position="155"/>
    </location>
</feature>
<keyword evidence="4" id="KW-1185">Reference proteome</keyword>
<organism evidence="3 4">
    <name type="scientific">Brassica napus</name>
    <name type="common">Rape</name>
    <dbReference type="NCBI Taxonomy" id="3708"/>
    <lineage>
        <taxon>Eukaryota</taxon>
        <taxon>Viridiplantae</taxon>
        <taxon>Streptophyta</taxon>
        <taxon>Embryophyta</taxon>
        <taxon>Tracheophyta</taxon>
        <taxon>Spermatophyta</taxon>
        <taxon>Magnoliopsida</taxon>
        <taxon>eudicotyledons</taxon>
        <taxon>Gunneridae</taxon>
        <taxon>Pentapetalae</taxon>
        <taxon>rosids</taxon>
        <taxon>malvids</taxon>
        <taxon>Brassicales</taxon>
        <taxon>Brassicaceae</taxon>
        <taxon>Brassiceae</taxon>
        <taxon>Brassica</taxon>
    </lineage>
</organism>
<gene>
    <name evidence="3" type="ORF">HID58_085898</name>
</gene>
<feature type="signal peptide" evidence="1">
    <location>
        <begin position="1"/>
        <end position="33"/>
    </location>
</feature>
<name>A0ABQ7XQU4_BRANA</name>
<dbReference type="InterPro" id="IPR003172">
    <property type="entry name" value="ML_dom"/>
</dbReference>
<dbReference type="InterPro" id="IPR039670">
    <property type="entry name" value="NPC2-like"/>
</dbReference>
<keyword evidence="1" id="KW-0732">Signal</keyword>
<evidence type="ECO:0000259" key="2">
    <source>
        <dbReference type="SMART" id="SM00737"/>
    </source>
</evidence>
<sequence>MWHIFECQAMAIPHVYPMFLLILSLFCLPTLLAIPFQDCGWGDYPIKVTGVEVFEEQNKASLNITGSTNKLITGGFVLLGVNIGNKKIIDDIYELSELITCPVSPGPIVLPLHKLFPYSTEEKMRVSISVNDPDHEEIMCLYFYYDTSSTGVVFA</sequence>
<dbReference type="EMBL" id="JAGKQM010000019">
    <property type="protein sequence ID" value="KAH0857637.1"/>
    <property type="molecule type" value="Genomic_DNA"/>
</dbReference>
<feature type="domain" description="MD-2-related lipid-recognition" evidence="2">
    <location>
        <begin position="36"/>
        <end position="145"/>
    </location>
</feature>
<dbReference type="Proteomes" id="UP000824890">
    <property type="component" value="Unassembled WGS sequence"/>
</dbReference>
<protein>
    <recommendedName>
        <fullName evidence="2">MD-2-related lipid-recognition domain-containing protein</fullName>
    </recommendedName>
</protein>
<evidence type="ECO:0000256" key="1">
    <source>
        <dbReference type="SAM" id="SignalP"/>
    </source>
</evidence>
<dbReference type="SMART" id="SM00737">
    <property type="entry name" value="ML"/>
    <property type="match status" value="1"/>
</dbReference>
<comment type="caution">
    <text evidence="3">The sequence shown here is derived from an EMBL/GenBank/DDBJ whole genome shotgun (WGS) entry which is preliminary data.</text>
</comment>
<dbReference type="PANTHER" id="PTHR11306">
    <property type="entry name" value="NIEMANN PICK TYPE C2 PROTEIN NPC2-RELATED"/>
    <property type="match status" value="1"/>
</dbReference>
<evidence type="ECO:0000313" key="3">
    <source>
        <dbReference type="EMBL" id="KAH0857637.1"/>
    </source>
</evidence>
<dbReference type="PANTHER" id="PTHR11306:SF35">
    <property type="entry name" value="MD-2-RELATED LIPID-RECOGNITION PROTEIN ROSY1"/>
    <property type="match status" value="1"/>
</dbReference>
<proteinExistence type="predicted"/>
<accession>A0ABQ7XQU4</accession>
<reference evidence="3 4" key="1">
    <citation type="submission" date="2021-05" db="EMBL/GenBank/DDBJ databases">
        <title>Genome Assembly of Synthetic Allotetraploid Brassica napus Reveals Homoeologous Exchanges between Subgenomes.</title>
        <authorList>
            <person name="Davis J.T."/>
        </authorList>
    </citation>
    <scope>NUCLEOTIDE SEQUENCE [LARGE SCALE GENOMIC DNA]</scope>
    <source>
        <strain evidence="4">cv. Da-Ae</strain>
        <tissue evidence="3">Seedling</tissue>
    </source>
</reference>
<evidence type="ECO:0000313" key="4">
    <source>
        <dbReference type="Proteomes" id="UP000824890"/>
    </source>
</evidence>
<dbReference type="Pfam" id="PF02221">
    <property type="entry name" value="E1_DerP2_DerF2"/>
    <property type="match status" value="1"/>
</dbReference>